<feature type="region of interest" description="Disordered" evidence="2">
    <location>
        <begin position="196"/>
        <end position="249"/>
    </location>
</feature>
<feature type="compositionally biased region" description="Gly residues" evidence="2">
    <location>
        <begin position="97"/>
        <end position="106"/>
    </location>
</feature>
<feature type="coiled-coil region" evidence="1">
    <location>
        <begin position="460"/>
        <end position="501"/>
    </location>
</feature>
<evidence type="ECO:0000256" key="1">
    <source>
        <dbReference type="SAM" id="Coils"/>
    </source>
</evidence>
<proteinExistence type="predicted"/>
<reference evidence="3" key="1">
    <citation type="submission" date="2021-05" db="EMBL/GenBank/DDBJ databases">
        <authorList>
            <person name="Alioto T."/>
            <person name="Alioto T."/>
            <person name="Gomez Garrido J."/>
        </authorList>
    </citation>
    <scope>NUCLEOTIDE SEQUENCE</scope>
</reference>
<feature type="compositionally biased region" description="Polar residues" evidence="2">
    <location>
        <begin position="593"/>
        <end position="642"/>
    </location>
</feature>
<accession>A0A8D8UZ81</accession>
<organism evidence="3">
    <name type="scientific">Cacopsylla melanoneura</name>
    <dbReference type="NCBI Taxonomy" id="428564"/>
    <lineage>
        <taxon>Eukaryota</taxon>
        <taxon>Metazoa</taxon>
        <taxon>Ecdysozoa</taxon>
        <taxon>Arthropoda</taxon>
        <taxon>Hexapoda</taxon>
        <taxon>Insecta</taxon>
        <taxon>Pterygota</taxon>
        <taxon>Neoptera</taxon>
        <taxon>Paraneoptera</taxon>
        <taxon>Hemiptera</taxon>
        <taxon>Sternorrhyncha</taxon>
        <taxon>Psylloidea</taxon>
        <taxon>Psyllidae</taxon>
        <taxon>Psyllinae</taxon>
        <taxon>Cacopsylla</taxon>
    </lineage>
</organism>
<feature type="compositionally biased region" description="Low complexity" evidence="2">
    <location>
        <begin position="131"/>
        <end position="142"/>
    </location>
</feature>
<evidence type="ECO:0000313" key="3">
    <source>
        <dbReference type="EMBL" id="CAG6716080.1"/>
    </source>
</evidence>
<feature type="compositionally biased region" description="Polar residues" evidence="2">
    <location>
        <begin position="196"/>
        <end position="205"/>
    </location>
</feature>
<dbReference type="EMBL" id="HBUF01353923">
    <property type="protein sequence ID" value="CAG6716080.1"/>
    <property type="molecule type" value="Transcribed_RNA"/>
</dbReference>
<protein>
    <submittedName>
        <fullName evidence="3">Uncharacterized protein</fullName>
    </submittedName>
</protein>
<evidence type="ECO:0000256" key="2">
    <source>
        <dbReference type="SAM" id="MobiDB-lite"/>
    </source>
</evidence>
<feature type="region of interest" description="Disordered" evidence="2">
    <location>
        <begin position="508"/>
        <end position="734"/>
    </location>
</feature>
<dbReference type="AlphaFoldDB" id="A0A8D8UZ81"/>
<feature type="region of interest" description="Disordered" evidence="2">
    <location>
        <begin position="62"/>
        <end position="164"/>
    </location>
</feature>
<sequence>MDCLDRSLSETETPPPFQHLVTEQAKSFIALQELQNEVGALLEFRDLVMESFPHLRVKMEHTTTTPTQSHLHTHTSSHSNPHSNKWEPGVRVRRKLGGGGAGGSGGSSREDIVPSLLPRSRSNSHGKGPKSGENSSSAGSSAVQDSGFCTESKEHSATSSKNKEVEDELMNLLDMIQAKGTALRLEVEYLQNQLVSSGPDSDVTTGTGGLLDSPHSSRPPRRKCRSLESFPPPPHPNYHAPSSDWVRKPPHRDELFGLKKERDELTLRIVEMEEDSAHNLAQTNALLAEVGQLSAEKRYLEERLATLHSQSSHWRGNTVGPCFTPVKHYEVDEETEEMLSSTNPYTETGGRMGGLGPPGLDPHSTPLRPSDPLSRKFNHYTPSPSPSPCIPKTLGTLDGIVSSPSTLMRSPRGVKLSRYKTKMAAILRETNRLELQRHLLTTVFQNEVLTYQVDNITKSRVELVCQLAKIKEENEDLKFQLEEKNIELEGTRARVRLYERLQTVKMGGGESHTLIPPNPILPQLTLPCGGETQPLSSSTESAHHDDSASGGSSMDKLNSVNRSPSKRRTSKIPLKYSAPKHPGDGHKHAAPPGTNSSIPKYQKDTSSWQSRKSGDSLNGVPSVTTNQSTRNWESHTKTTSSHVVKKPAILSNKELTLAQNRRDSTGLNNKSSAHVQGKGAPPSARMRKTSSESSNSSSSSPRYARDPPPPGLKKHTVRPSQPGPEPKVRPAAKFSNFLTSWIKSSGLS</sequence>
<keyword evidence="1" id="KW-0175">Coiled coil</keyword>
<feature type="compositionally biased region" description="Low complexity" evidence="2">
    <location>
        <begin position="691"/>
        <end position="700"/>
    </location>
</feature>
<feature type="compositionally biased region" description="Low complexity" evidence="2">
    <location>
        <begin position="62"/>
        <end position="83"/>
    </location>
</feature>
<name>A0A8D8UZ81_9HEMI</name>
<feature type="compositionally biased region" description="Basic and acidic residues" evidence="2">
    <location>
        <begin position="151"/>
        <end position="164"/>
    </location>
</feature>
<feature type="region of interest" description="Disordered" evidence="2">
    <location>
        <begin position="333"/>
        <end position="361"/>
    </location>
</feature>
<feature type="compositionally biased region" description="Polar residues" evidence="2">
    <location>
        <begin position="549"/>
        <end position="563"/>
    </location>
</feature>
<feature type="compositionally biased region" description="Polar residues" evidence="2">
    <location>
        <begin position="653"/>
        <end position="674"/>
    </location>
</feature>